<evidence type="ECO:0008006" key="3">
    <source>
        <dbReference type="Google" id="ProtNLM"/>
    </source>
</evidence>
<dbReference type="SUPFAM" id="SSF53955">
    <property type="entry name" value="Lysozyme-like"/>
    <property type="match status" value="1"/>
</dbReference>
<gene>
    <name evidence="1" type="ORF">FLL46_18165</name>
</gene>
<keyword evidence="2" id="KW-1185">Reference proteome</keyword>
<comment type="caution">
    <text evidence="1">The sequence shown here is derived from an EMBL/GenBank/DDBJ whole genome shotgun (WGS) entry which is preliminary data.</text>
</comment>
<proteinExistence type="predicted"/>
<protein>
    <recommendedName>
        <fullName evidence="3">Transglycosylase SLT domain-containing protein</fullName>
    </recommendedName>
</protein>
<name>A0A545U8Q6_9GAMM</name>
<dbReference type="OrthoDB" id="5699584at2"/>
<dbReference type="AlphaFoldDB" id="A0A545U8Q6"/>
<dbReference type="EMBL" id="VIKS01000011">
    <property type="protein sequence ID" value="TQV85851.1"/>
    <property type="molecule type" value="Genomic_DNA"/>
</dbReference>
<evidence type="ECO:0000313" key="2">
    <source>
        <dbReference type="Proteomes" id="UP000315439"/>
    </source>
</evidence>
<sequence>MRNSGIRVILLFCISSGILFSSPNLIAADWLKIIRSIPYSYSNGFHSNLSNIRQWVLLQNGFCEVPERHILFNYRGNFLGYIENQPEKKLTQNKLNDTRQSLQQKGKVNRWIEGRKNQTGYPFALNCNQPHADIYAAMKRLFGHDKKDRLWGTWDGMRIGTEKSPVPLYQLVEEVYKKKSSIIKQPVKASEYRHFLAQIIIESGARKNGLSKANAIGLLQLKPSVLKDCQIPQKHYRHRMAQVDCAVRLFQQNRRNLKPVFDQKFGHLPADKQQTIFSLLLVQSYHSGVGRISQLLLDPNFNQAANHFAAEHNKYSAEDIATGLIYHNLGRKKLGFASLYYVIDIAITAQKLCTQKQLSNSWVCV</sequence>
<organism evidence="1 2">
    <name type="scientific">Aliikangiella coralliicola</name>
    <dbReference type="NCBI Taxonomy" id="2592383"/>
    <lineage>
        <taxon>Bacteria</taxon>
        <taxon>Pseudomonadati</taxon>
        <taxon>Pseudomonadota</taxon>
        <taxon>Gammaproteobacteria</taxon>
        <taxon>Oceanospirillales</taxon>
        <taxon>Pleioneaceae</taxon>
        <taxon>Aliikangiella</taxon>
    </lineage>
</organism>
<dbReference type="Gene3D" id="1.10.530.10">
    <property type="match status" value="1"/>
</dbReference>
<dbReference type="InterPro" id="IPR023346">
    <property type="entry name" value="Lysozyme-like_dom_sf"/>
</dbReference>
<reference evidence="1 2" key="1">
    <citation type="submission" date="2019-07" db="EMBL/GenBank/DDBJ databases">
        <title>Draft genome for Aliikangiella sp. M105.</title>
        <authorList>
            <person name="Wang G."/>
        </authorList>
    </citation>
    <scope>NUCLEOTIDE SEQUENCE [LARGE SCALE GENOMIC DNA]</scope>
    <source>
        <strain evidence="1 2">M105</strain>
    </source>
</reference>
<dbReference type="RefSeq" id="WP_142932770.1">
    <property type="nucleotide sequence ID" value="NZ_ML660167.1"/>
</dbReference>
<evidence type="ECO:0000313" key="1">
    <source>
        <dbReference type="EMBL" id="TQV85851.1"/>
    </source>
</evidence>
<accession>A0A545U8Q6</accession>
<dbReference type="Proteomes" id="UP000315439">
    <property type="component" value="Unassembled WGS sequence"/>
</dbReference>